<organism evidence="2 3">
    <name type="scientific">Thermostichus vulcanus str. 'Rupite'</name>
    <dbReference type="NCBI Taxonomy" id="2813851"/>
    <lineage>
        <taxon>Bacteria</taxon>
        <taxon>Bacillati</taxon>
        <taxon>Cyanobacteriota</taxon>
        <taxon>Cyanophyceae</taxon>
        <taxon>Thermostichales</taxon>
        <taxon>Thermostichaceae</taxon>
        <taxon>Thermostichus</taxon>
    </lineage>
</organism>
<dbReference type="EMBL" id="JAFIRA010000032">
    <property type="protein sequence ID" value="MCJ2543596.1"/>
    <property type="molecule type" value="Genomic_DNA"/>
</dbReference>
<keyword evidence="3" id="KW-1185">Reference proteome</keyword>
<dbReference type="Gene3D" id="3.30.200.20">
    <property type="entry name" value="Phosphorylase Kinase, domain 1"/>
    <property type="match status" value="1"/>
</dbReference>
<dbReference type="Pfam" id="PF01636">
    <property type="entry name" value="APH"/>
    <property type="match status" value="1"/>
</dbReference>
<evidence type="ECO:0000313" key="3">
    <source>
        <dbReference type="Proteomes" id="UP000830835"/>
    </source>
</evidence>
<dbReference type="InterPro" id="IPR011009">
    <property type="entry name" value="Kinase-like_dom_sf"/>
</dbReference>
<dbReference type="InterPro" id="IPR050249">
    <property type="entry name" value="Pseudomonas-type_ThrB"/>
</dbReference>
<proteinExistence type="predicted"/>
<name>A0ABT0CCW3_THEVL</name>
<dbReference type="InterPro" id="IPR002575">
    <property type="entry name" value="Aminoglycoside_PTrfase"/>
</dbReference>
<dbReference type="Proteomes" id="UP000830835">
    <property type="component" value="Unassembled WGS sequence"/>
</dbReference>
<evidence type="ECO:0000313" key="2">
    <source>
        <dbReference type="EMBL" id="MCJ2543596.1"/>
    </source>
</evidence>
<reference evidence="2" key="1">
    <citation type="submission" date="2021-02" db="EMBL/GenBank/DDBJ databases">
        <title>The CRISPR/cas machinery reduction and long-range gene transfer in the hot spring cyanobacterium Synechococcus.</title>
        <authorList>
            <person name="Dvorak P."/>
            <person name="Jahodarova E."/>
            <person name="Hasler P."/>
            <person name="Poulickova A."/>
        </authorList>
    </citation>
    <scope>NUCLEOTIDE SEQUENCE</scope>
    <source>
        <strain evidence="2">Rupite</strain>
    </source>
</reference>
<dbReference type="PANTHER" id="PTHR21064">
    <property type="entry name" value="AMINOGLYCOSIDE PHOSPHOTRANSFERASE DOMAIN-CONTAINING PROTEIN-RELATED"/>
    <property type="match status" value="1"/>
</dbReference>
<protein>
    <submittedName>
        <fullName evidence="2">Aminoglycoside phosphotransferase family protein</fullName>
    </submittedName>
</protein>
<comment type="caution">
    <text evidence="2">The sequence shown here is derived from an EMBL/GenBank/DDBJ whole genome shotgun (WGS) entry which is preliminary data.</text>
</comment>
<gene>
    <name evidence="2" type="ORF">JX360_11885</name>
</gene>
<sequence length="302" mass="35147">MGLIHQTWKLSTPQGSFIAQRLHPIFDPTVTEDGQTISQWLRQQGFPTPQFCRARDGSLHLSWAEGLWRVMECLPGFCHQTPPDWGYLEQAGAAIGRLHQLLARFEYRFRFRIPHFHDTVYIWRQLQRHSPTAEVQAEWDFLINTVPTLFLPSGIPTQIIHADLKFNNFLFDEQGQFVGLLDLDTFMHHNLYIELGDALRSWGKRGETLQAEAILAGLRGYAQTGNLRALQPELILQGIQLITLELAMRFLQDWFEDCYWNWDPERYPSRKAHNLARCRQQIRLYQALKAVAPQLLESIRGL</sequence>
<feature type="domain" description="Aminoglycoside phosphotransferase" evidence="1">
    <location>
        <begin position="2"/>
        <end position="223"/>
    </location>
</feature>
<accession>A0ABT0CCW3</accession>
<dbReference type="SUPFAM" id="SSF56112">
    <property type="entry name" value="Protein kinase-like (PK-like)"/>
    <property type="match status" value="1"/>
</dbReference>
<dbReference type="Gene3D" id="3.90.1200.10">
    <property type="match status" value="1"/>
</dbReference>
<dbReference type="PANTHER" id="PTHR21064:SF5">
    <property type="entry name" value="SLR1880 PROTEIN"/>
    <property type="match status" value="1"/>
</dbReference>
<evidence type="ECO:0000259" key="1">
    <source>
        <dbReference type="Pfam" id="PF01636"/>
    </source>
</evidence>